<name>A0A7Z0AAA7_9MICO</name>
<dbReference type="InterPro" id="IPR017476">
    <property type="entry name" value="UDP-Glc/GDP-Man"/>
</dbReference>
<dbReference type="NCBIfam" id="TIGR03026">
    <property type="entry name" value="NDP-sugDHase"/>
    <property type="match status" value="1"/>
</dbReference>
<dbReference type="Gene3D" id="3.40.50.720">
    <property type="entry name" value="NAD(P)-binding Rossmann-like Domain"/>
    <property type="match status" value="2"/>
</dbReference>
<dbReference type="SUPFAM" id="SSF52413">
    <property type="entry name" value="UDP-glucose/GDP-mannose dehydrogenase C-terminal domain"/>
    <property type="match status" value="1"/>
</dbReference>
<dbReference type="EMBL" id="JACBZP010000001">
    <property type="protein sequence ID" value="NYI66468.1"/>
    <property type="molecule type" value="Genomic_DNA"/>
</dbReference>
<dbReference type="PIRSF" id="PIRSF000124">
    <property type="entry name" value="UDPglc_GDPman_dh"/>
    <property type="match status" value="1"/>
</dbReference>
<organism evidence="5 6">
    <name type="scientific">Spelaeicoccus albus</name>
    <dbReference type="NCBI Taxonomy" id="1280376"/>
    <lineage>
        <taxon>Bacteria</taxon>
        <taxon>Bacillati</taxon>
        <taxon>Actinomycetota</taxon>
        <taxon>Actinomycetes</taxon>
        <taxon>Micrococcales</taxon>
        <taxon>Brevibacteriaceae</taxon>
        <taxon>Spelaeicoccus</taxon>
    </lineage>
</organism>
<dbReference type="GO" id="GO:0000271">
    <property type="term" value="P:polysaccharide biosynthetic process"/>
    <property type="evidence" value="ECO:0007669"/>
    <property type="project" value="InterPro"/>
</dbReference>
<keyword evidence="1 5" id="KW-0560">Oxidoreductase</keyword>
<keyword evidence="6" id="KW-1185">Reference proteome</keyword>
<dbReference type="InterPro" id="IPR001732">
    <property type="entry name" value="UDP-Glc/GDP-Man_DH_N"/>
</dbReference>
<dbReference type="SUPFAM" id="SSF48179">
    <property type="entry name" value="6-phosphogluconate dehydrogenase C-terminal domain-like"/>
    <property type="match status" value="1"/>
</dbReference>
<accession>A0A7Z0AAA7</accession>
<dbReference type="RefSeq" id="WP_237249025.1">
    <property type="nucleotide sequence ID" value="NZ_JACBZP010000001.1"/>
</dbReference>
<dbReference type="GO" id="GO:0089714">
    <property type="term" value="F:UDP-N-acetyl-D-mannosamine dehydrogenase activity"/>
    <property type="evidence" value="ECO:0007669"/>
    <property type="project" value="UniProtKB-EC"/>
</dbReference>
<dbReference type="GO" id="GO:0051287">
    <property type="term" value="F:NAD binding"/>
    <property type="evidence" value="ECO:0007669"/>
    <property type="project" value="InterPro"/>
</dbReference>
<dbReference type="GO" id="GO:0016628">
    <property type="term" value="F:oxidoreductase activity, acting on the CH-CH group of donors, NAD or NADP as acceptor"/>
    <property type="evidence" value="ECO:0007669"/>
    <property type="project" value="InterPro"/>
</dbReference>
<dbReference type="SUPFAM" id="SSF51735">
    <property type="entry name" value="NAD(P)-binding Rossmann-fold domains"/>
    <property type="match status" value="1"/>
</dbReference>
<dbReference type="InterPro" id="IPR028359">
    <property type="entry name" value="UDP_ManNAc/GlcNAc_DH"/>
</dbReference>
<dbReference type="InterPro" id="IPR014026">
    <property type="entry name" value="UDP-Glc/GDP-Man_DH_dimer"/>
</dbReference>
<dbReference type="Pfam" id="PF00984">
    <property type="entry name" value="UDPG_MGDP_dh"/>
    <property type="match status" value="1"/>
</dbReference>
<dbReference type="Pfam" id="PF03720">
    <property type="entry name" value="UDPG_MGDP_dh_C"/>
    <property type="match status" value="1"/>
</dbReference>
<comment type="similarity">
    <text evidence="3">Belongs to the UDP-glucose/GDP-mannose dehydrogenase family.</text>
</comment>
<evidence type="ECO:0000256" key="2">
    <source>
        <dbReference type="ARBA" id="ARBA00023027"/>
    </source>
</evidence>
<reference evidence="5 6" key="1">
    <citation type="submission" date="2020-07" db="EMBL/GenBank/DDBJ databases">
        <title>Sequencing the genomes of 1000 actinobacteria strains.</title>
        <authorList>
            <person name="Klenk H.-P."/>
        </authorList>
    </citation>
    <scope>NUCLEOTIDE SEQUENCE [LARGE SCALE GENOMIC DNA]</scope>
    <source>
        <strain evidence="5 6">DSM 26341</strain>
    </source>
</reference>
<evidence type="ECO:0000313" key="5">
    <source>
        <dbReference type="EMBL" id="NYI66468.1"/>
    </source>
</evidence>
<dbReference type="AlphaFoldDB" id="A0A7Z0AAA7"/>
<feature type="domain" description="UDP-glucose/GDP-mannose dehydrogenase C-terminal" evidence="4">
    <location>
        <begin position="326"/>
        <end position="410"/>
    </location>
</feature>
<evidence type="ECO:0000256" key="3">
    <source>
        <dbReference type="PIRNR" id="PIRNR000124"/>
    </source>
</evidence>
<dbReference type="InterPro" id="IPR036220">
    <property type="entry name" value="UDP-Glc/GDP-Man_DH_C_sf"/>
</dbReference>
<proteinExistence type="inferred from homology"/>
<evidence type="ECO:0000259" key="4">
    <source>
        <dbReference type="SMART" id="SM00984"/>
    </source>
</evidence>
<dbReference type="NCBIfam" id="NF008286">
    <property type="entry name" value="PRK11064.1"/>
    <property type="match status" value="1"/>
</dbReference>
<keyword evidence="2" id="KW-0520">NAD</keyword>
<evidence type="ECO:0000256" key="1">
    <source>
        <dbReference type="ARBA" id="ARBA00023002"/>
    </source>
</evidence>
<dbReference type="SMART" id="SM00984">
    <property type="entry name" value="UDPG_MGDP_dh_C"/>
    <property type="match status" value="1"/>
</dbReference>
<evidence type="ECO:0000313" key="6">
    <source>
        <dbReference type="Proteomes" id="UP000539111"/>
    </source>
</evidence>
<dbReference type="PANTHER" id="PTHR43491:SF1">
    <property type="entry name" value="UDP-N-ACETYL-D-MANNOSAMINE DEHYDROGENASE"/>
    <property type="match status" value="1"/>
</dbReference>
<dbReference type="EC" id="1.1.1.336" evidence="5"/>
<dbReference type="InterPro" id="IPR036291">
    <property type="entry name" value="NAD(P)-bd_dom_sf"/>
</dbReference>
<gene>
    <name evidence="5" type="ORF">BJY26_000774</name>
</gene>
<comment type="caution">
    <text evidence="5">The sequence shown here is derived from an EMBL/GenBank/DDBJ whole genome shotgun (WGS) entry which is preliminary data.</text>
</comment>
<dbReference type="Proteomes" id="UP000539111">
    <property type="component" value="Unassembled WGS sequence"/>
</dbReference>
<dbReference type="Pfam" id="PF03721">
    <property type="entry name" value="UDPG_MGDP_dh_N"/>
    <property type="match status" value="1"/>
</dbReference>
<sequence length="423" mass="44890">MKREDREKTLTNEFKQVCVVGLGYIGLPTAAVIAQQGVSVVGVDLNAATVDAVSRGEVPFAEPDLGTTVAGAVSTGNLRASRVPEPADAYIVAVPTPVTESHDADLRHIDAAAASIAPHLSGGELIVLESTSPPGTTARLAERVLAERPDLSLEGAPESSVVYFAHCPERVLPGRIMIEIVTNDRIVGGLNDGATERASDLYGLFTKGELLRTDAVTAEMSKLVENSFRDVNIAFANELSIISDKLNIDVGELIRLANHHPRVNILNPGPGVGGHCIAVDPWFIVSKAPEESRMIRMAREVNDAKPQFVVNKIVEAARKFDKPTIAVLGLAFKANVDDLRGSPAVEITRLLAEILPDAKVLAVEPHVDELPDALVSFENVELVEAGEALADANILVKLTGHAAFDDVMSEIPINTVTISAAAA</sequence>
<dbReference type="PANTHER" id="PTHR43491">
    <property type="entry name" value="UDP-N-ACETYL-D-MANNOSAMINE DEHYDROGENASE"/>
    <property type="match status" value="1"/>
</dbReference>
<dbReference type="InterPro" id="IPR014027">
    <property type="entry name" value="UDP-Glc/GDP-Man_DH_C"/>
</dbReference>
<dbReference type="InterPro" id="IPR008927">
    <property type="entry name" value="6-PGluconate_DH-like_C_sf"/>
</dbReference>
<protein>
    <submittedName>
        <fullName evidence="5">UDP-N-acetyl-D-mannosaminuronic acid dehydrogenase</fullName>
        <ecNumber evidence="5">1.1.1.336</ecNumber>
    </submittedName>
</protein>
<dbReference type="PIRSF" id="PIRSF500136">
    <property type="entry name" value="UDP_ManNAc_DH"/>
    <property type="match status" value="1"/>
</dbReference>